<accession>A0A0A9ES10</accession>
<organism evidence="2">
    <name type="scientific">Arundo donax</name>
    <name type="common">Giant reed</name>
    <name type="synonym">Donax arundinaceus</name>
    <dbReference type="NCBI Taxonomy" id="35708"/>
    <lineage>
        <taxon>Eukaryota</taxon>
        <taxon>Viridiplantae</taxon>
        <taxon>Streptophyta</taxon>
        <taxon>Embryophyta</taxon>
        <taxon>Tracheophyta</taxon>
        <taxon>Spermatophyta</taxon>
        <taxon>Magnoliopsida</taxon>
        <taxon>Liliopsida</taxon>
        <taxon>Poales</taxon>
        <taxon>Poaceae</taxon>
        <taxon>PACMAD clade</taxon>
        <taxon>Arundinoideae</taxon>
        <taxon>Arundineae</taxon>
        <taxon>Arundo</taxon>
    </lineage>
</organism>
<keyword evidence="1" id="KW-0472">Membrane</keyword>
<keyword evidence="1" id="KW-1133">Transmembrane helix</keyword>
<protein>
    <submittedName>
        <fullName evidence="2">Uncharacterized protein</fullName>
    </submittedName>
</protein>
<name>A0A0A9ES10_ARUDO</name>
<evidence type="ECO:0000256" key="1">
    <source>
        <dbReference type="SAM" id="Phobius"/>
    </source>
</evidence>
<reference evidence="2" key="1">
    <citation type="submission" date="2014-09" db="EMBL/GenBank/DDBJ databases">
        <authorList>
            <person name="Magalhaes I.L.F."/>
            <person name="Oliveira U."/>
            <person name="Santos F.R."/>
            <person name="Vidigal T.H.D.A."/>
            <person name="Brescovit A.D."/>
            <person name="Santos A.J."/>
        </authorList>
    </citation>
    <scope>NUCLEOTIDE SEQUENCE</scope>
    <source>
        <tissue evidence="2">Shoot tissue taken approximately 20 cm above the soil surface</tissue>
    </source>
</reference>
<dbReference type="AlphaFoldDB" id="A0A0A9ES10"/>
<evidence type="ECO:0000313" key="2">
    <source>
        <dbReference type="EMBL" id="JAE00631.1"/>
    </source>
</evidence>
<reference evidence="2" key="2">
    <citation type="journal article" date="2015" name="Data Brief">
        <title>Shoot transcriptome of the giant reed, Arundo donax.</title>
        <authorList>
            <person name="Barrero R.A."/>
            <person name="Guerrero F.D."/>
            <person name="Moolhuijzen P."/>
            <person name="Goolsby J.A."/>
            <person name="Tidwell J."/>
            <person name="Bellgard S.E."/>
            <person name="Bellgard M.I."/>
        </authorList>
    </citation>
    <scope>NUCLEOTIDE SEQUENCE</scope>
    <source>
        <tissue evidence="2">Shoot tissue taken approximately 20 cm above the soil surface</tissue>
    </source>
</reference>
<keyword evidence="1" id="KW-0812">Transmembrane</keyword>
<feature type="transmembrane region" description="Helical" evidence="1">
    <location>
        <begin position="20"/>
        <end position="43"/>
    </location>
</feature>
<proteinExistence type="predicted"/>
<dbReference type="EMBL" id="GBRH01197265">
    <property type="protein sequence ID" value="JAE00631.1"/>
    <property type="molecule type" value="Transcribed_RNA"/>
</dbReference>
<sequence>MHSAIRLDRKFFLMTVDVNLLFFMSYLHVVSSVIIWQLLIWLYQLLHYSCIGPFL</sequence>